<dbReference type="KEGG" id="dvv:114335710"/>
<evidence type="ECO:0000256" key="7">
    <source>
        <dbReference type="PIRNR" id="PIRNR016020"/>
    </source>
</evidence>
<dbReference type="SUPFAM" id="SSF74650">
    <property type="entry name" value="Galactose mutarotase-like"/>
    <property type="match status" value="1"/>
</dbReference>
<dbReference type="EnsemblMetazoa" id="XM_028285992.2">
    <property type="protein sequence ID" value="XP_028141793.1"/>
    <property type="gene ID" value="LOC114335710"/>
</dbReference>
<dbReference type="GO" id="GO:0006012">
    <property type="term" value="P:galactose metabolic process"/>
    <property type="evidence" value="ECO:0007669"/>
    <property type="project" value="UniProtKB-UniPathway"/>
</dbReference>
<dbReference type="PANTHER" id="PTHR11122">
    <property type="entry name" value="APOSPORY-ASSOCIATED PROTEIN C-RELATED"/>
    <property type="match status" value="1"/>
</dbReference>
<comment type="pathway">
    <text evidence="3">Carbohydrate metabolism; galactose metabolism.</text>
</comment>
<evidence type="ECO:0000256" key="6">
    <source>
        <dbReference type="ARBA" id="ARBA00045743"/>
    </source>
</evidence>
<organism evidence="10">
    <name type="scientific">Diabrotica virgifera virgifera</name>
    <name type="common">western corn rootworm</name>
    <dbReference type="NCBI Taxonomy" id="50390"/>
    <lineage>
        <taxon>Eukaryota</taxon>
        <taxon>Metazoa</taxon>
        <taxon>Ecdysozoa</taxon>
        <taxon>Arthropoda</taxon>
        <taxon>Hexapoda</taxon>
        <taxon>Insecta</taxon>
        <taxon>Pterygota</taxon>
        <taxon>Neoptera</taxon>
        <taxon>Endopterygota</taxon>
        <taxon>Coleoptera</taxon>
        <taxon>Polyphaga</taxon>
        <taxon>Cucujiformia</taxon>
        <taxon>Chrysomeloidea</taxon>
        <taxon>Chrysomelidae</taxon>
        <taxon>Galerucinae</taxon>
        <taxon>Diabroticina</taxon>
        <taxon>Diabroticites</taxon>
        <taxon>Diabrotica</taxon>
    </lineage>
</organism>
<evidence type="ECO:0000256" key="3">
    <source>
        <dbReference type="ARBA" id="ARBA00004947"/>
    </source>
</evidence>
<dbReference type="InterPro" id="IPR025532">
    <property type="entry name" value="G6P_1-epimerase"/>
</dbReference>
<dbReference type="GO" id="GO:0047938">
    <property type="term" value="F:glucose-6-phosphate 1-epimerase activity"/>
    <property type="evidence" value="ECO:0007669"/>
    <property type="project" value="UniProtKB-UniRule"/>
</dbReference>
<gene>
    <name evidence="10" type="primary">LOC114335710</name>
</gene>
<sequence>MFDARESTEGKIVTLDRGDYTTCTVNLQGGTVVSWRINNEEQLFLGRRSSFSKFANIRGGVRLVWPHYHLWSFGRRHGFGRDMLWRVMKGPELLLNGDIFLDVCVTSNQYTKSMWNFDFEMHNRITLHSSQLTMAYTVINKSPYFDFDFHINLQTYVKVSDISTMRIVGLENFPYDDQVITDGTSMFIEKEKEIRVQGEFDRIYQEVPKLVNIYMDKNKQLSISLQNLPDLGFFNPGPEKAKKMDDLDDDEWKYFLVVQPAHVVSTIKLERGTSWNMSVTLEVRRTDEKEIQYKNFYDYFDKYC</sequence>
<evidence type="ECO:0000256" key="5">
    <source>
        <dbReference type="ARBA" id="ARBA00023235"/>
    </source>
</evidence>
<dbReference type="InterPro" id="IPR011013">
    <property type="entry name" value="Gal_mutarotase_sf_dom"/>
</dbReference>
<dbReference type="OrthoDB" id="1659429at2759"/>
<proteinExistence type="inferred from homology"/>
<dbReference type="InterPro" id="IPR014718">
    <property type="entry name" value="GH-type_carb-bd"/>
</dbReference>
<dbReference type="Proteomes" id="UP001652700">
    <property type="component" value="Unplaced"/>
</dbReference>
<dbReference type="Pfam" id="PF01263">
    <property type="entry name" value="Aldose_epim"/>
    <property type="match status" value="1"/>
</dbReference>
<accession>A0A6P7GAE2</accession>
<reference evidence="10" key="1">
    <citation type="submission" date="2025-04" db="UniProtKB">
        <authorList>
            <consortium name="RefSeq"/>
        </authorList>
    </citation>
    <scope>IDENTIFICATION</scope>
    <source>
        <tissue evidence="10">Whole insect</tissue>
    </source>
</reference>
<dbReference type="RefSeq" id="XP_028141793.1">
    <property type="nucleotide sequence ID" value="XM_028285992.1"/>
</dbReference>
<dbReference type="EC" id="5.1.3.15" evidence="7"/>
<comment type="function">
    <text evidence="6">Mutarotase that catalyzes the interconversion of beta-D-galactose and alpha-D-galactose during galactose metabolism. Beta-D-galactose is metabolized in the liver into glucose 1-phosphate, the primary metabolic fuel, by the action of four enzymes that constitute the Leloir pathway: GALM, GALK1 (galactokinase), GALT (galactose-1-phosphate uridylyltransferase) and GALE (UDP-galactose-4'-epimerase). Involved in the maintenance of the equilibrium between the beta- and alpha-anomers of galactose, therefore ensuring a sufficient supply of the alpha-anomer for GALK1. Also active on D-glucose although shows a preference for galactose over glucose.</text>
</comment>
<dbReference type="GO" id="GO:0004034">
    <property type="term" value="F:aldose 1-epimerase activity"/>
    <property type="evidence" value="ECO:0007669"/>
    <property type="project" value="UniProtKB-EC"/>
</dbReference>
<dbReference type="GO" id="GO:0030246">
    <property type="term" value="F:carbohydrate binding"/>
    <property type="evidence" value="ECO:0007669"/>
    <property type="project" value="UniProtKB-UniRule"/>
</dbReference>
<dbReference type="GeneID" id="114335710"/>
<dbReference type="InterPro" id="IPR008183">
    <property type="entry name" value="Aldose_1/G6P_1-epimerase"/>
</dbReference>
<dbReference type="UniPathway" id="UPA00214"/>
<keyword evidence="9" id="KW-1185">Reference proteome</keyword>
<dbReference type="AlphaFoldDB" id="A0A6P7GAE2"/>
<comment type="similarity">
    <text evidence="4 7">Belongs to the glucose-6-phosphate 1-epimerase family.</text>
</comment>
<evidence type="ECO:0000256" key="2">
    <source>
        <dbReference type="ARBA" id="ARBA00001712"/>
    </source>
</evidence>
<reference evidence="8" key="2">
    <citation type="submission" date="2025-05" db="UniProtKB">
        <authorList>
            <consortium name="EnsemblMetazoa"/>
        </authorList>
    </citation>
    <scope>IDENTIFICATION</scope>
</reference>
<name>A0A6P7GAE2_DIAVI</name>
<evidence type="ECO:0000313" key="10">
    <source>
        <dbReference type="RefSeq" id="XP_028141793.1"/>
    </source>
</evidence>
<protein>
    <recommendedName>
        <fullName evidence="7">glucose-6-phosphate 1-epimerase</fullName>
        <ecNumber evidence="7">5.1.3.15</ecNumber>
    </recommendedName>
</protein>
<comment type="catalytic activity">
    <reaction evidence="1">
        <text>alpha-D-glucose 6-phosphate = beta-D-glucose 6-phosphate</text>
        <dbReference type="Rhea" id="RHEA:16249"/>
        <dbReference type="ChEBI" id="CHEBI:58225"/>
        <dbReference type="ChEBI" id="CHEBI:58247"/>
        <dbReference type="EC" id="5.1.3.15"/>
    </reaction>
</comment>
<evidence type="ECO:0000256" key="4">
    <source>
        <dbReference type="ARBA" id="ARBA00005866"/>
    </source>
</evidence>
<comment type="catalytic activity">
    <reaction evidence="2">
        <text>alpha-D-galactose = beta-D-galactose</text>
        <dbReference type="Rhea" id="RHEA:28675"/>
        <dbReference type="ChEBI" id="CHEBI:27667"/>
        <dbReference type="ChEBI" id="CHEBI:28061"/>
        <dbReference type="EC" id="5.1.3.3"/>
    </reaction>
    <physiologicalReaction direction="right-to-left" evidence="2">
        <dbReference type="Rhea" id="RHEA:28677"/>
    </physiologicalReaction>
</comment>
<evidence type="ECO:0000313" key="8">
    <source>
        <dbReference type="EnsemblMetazoa" id="XP_028141793.1"/>
    </source>
</evidence>
<evidence type="ECO:0000256" key="1">
    <source>
        <dbReference type="ARBA" id="ARBA00001096"/>
    </source>
</evidence>
<dbReference type="InParanoid" id="A0A6P7GAE2"/>
<dbReference type="GO" id="GO:0005737">
    <property type="term" value="C:cytoplasm"/>
    <property type="evidence" value="ECO:0007669"/>
    <property type="project" value="TreeGrafter"/>
</dbReference>
<dbReference type="Gene3D" id="2.70.98.10">
    <property type="match status" value="1"/>
</dbReference>
<evidence type="ECO:0000313" key="9">
    <source>
        <dbReference type="Proteomes" id="UP001652700"/>
    </source>
</evidence>
<dbReference type="PIRSF" id="PIRSF016020">
    <property type="entry name" value="PHexose_mutarotase"/>
    <property type="match status" value="1"/>
</dbReference>
<keyword evidence="5 7" id="KW-0413">Isomerase</keyword>
<dbReference type="PANTHER" id="PTHR11122:SF13">
    <property type="entry name" value="GLUCOSE-6-PHOSPHATE 1-EPIMERASE"/>
    <property type="match status" value="1"/>
</dbReference>